<keyword evidence="3 7" id="KW-0812">Transmembrane</keyword>
<keyword evidence="6 7" id="KW-0472">Membrane</keyword>
<comment type="similarity">
    <text evidence="7">Belongs to the PGAP3 family.</text>
</comment>
<keyword evidence="4 7" id="KW-0732">Signal</keyword>
<dbReference type="Pfam" id="PF04080">
    <property type="entry name" value="Per1"/>
    <property type="match status" value="1"/>
</dbReference>
<feature type="signal peptide" evidence="7">
    <location>
        <begin position="1"/>
        <end position="19"/>
    </location>
</feature>
<feature type="chain" id="PRO_5041485575" description="Post-GPI attachment to proteins factor 3" evidence="7">
    <location>
        <begin position="20"/>
        <end position="336"/>
    </location>
</feature>
<gene>
    <name evidence="8" type="ORF">F5878DRAFT_650902</name>
</gene>
<comment type="subcellular location">
    <subcellularLocation>
        <location evidence="1">Endomembrane system</location>
        <topology evidence="1">Multi-pass membrane protein</topology>
    </subcellularLocation>
    <subcellularLocation>
        <location evidence="7">Endoplasmic reticulum membrane</location>
        <topology evidence="7">Multi-pass membrane protein</topology>
    </subcellularLocation>
</comment>
<evidence type="ECO:0000256" key="3">
    <source>
        <dbReference type="ARBA" id="ARBA00022692"/>
    </source>
</evidence>
<comment type="function">
    <text evidence="7">Involved in the lipid remodeling steps of GPI-anchor maturation.</text>
</comment>
<dbReference type="EMBL" id="MU806067">
    <property type="protein sequence ID" value="KAJ3840705.1"/>
    <property type="molecule type" value="Genomic_DNA"/>
</dbReference>
<evidence type="ECO:0000256" key="5">
    <source>
        <dbReference type="ARBA" id="ARBA00022989"/>
    </source>
</evidence>
<keyword evidence="2 7" id="KW-0337">GPI-anchor biosynthesis</keyword>
<keyword evidence="9" id="KW-1185">Reference proteome</keyword>
<proteinExistence type="inferred from homology"/>
<evidence type="ECO:0000256" key="4">
    <source>
        <dbReference type="ARBA" id="ARBA00022729"/>
    </source>
</evidence>
<evidence type="ECO:0000256" key="2">
    <source>
        <dbReference type="ARBA" id="ARBA00022502"/>
    </source>
</evidence>
<feature type="transmembrane region" description="Helical" evidence="7">
    <location>
        <begin position="164"/>
        <end position="183"/>
    </location>
</feature>
<dbReference type="PANTHER" id="PTHR13148:SF0">
    <property type="entry name" value="POST-GPI ATTACHMENT TO PROTEINS FACTOR 3"/>
    <property type="match status" value="1"/>
</dbReference>
<reference evidence="8" key="1">
    <citation type="submission" date="2022-08" db="EMBL/GenBank/DDBJ databases">
        <authorList>
            <consortium name="DOE Joint Genome Institute"/>
            <person name="Min B."/>
            <person name="Riley R."/>
            <person name="Sierra-Patev S."/>
            <person name="Naranjo-Ortiz M."/>
            <person name="Looney B."/>
            <person name="Konkel Z."/>
            <person name="Slot J.C."/>
            <person name="Sakamoto Y."/>
            <person name="Steenwyk J.L."/>
            <person name="Rokas A."/>
            <person name="Carro J."/>
            <person name="Camarero S."/>
            <person name="Ferreira P."/>
            <person name="Molpeceres G."/>
            <person name="Ruiz-Duenas F.J."/>
            <person name="Serrano A."/>
            <person name="Henrissat B."/>
            <person name="Drula E."/>
            <person name="Hughes K.W."/>
            <person name="Mata J.L."/>
            <person name="Ishikawa N.K."/>
            <person name="Vargas-Isla R."/>
            <person name="Ushijima S."/>
            <person name="Smith C.A."/>
            <person name="Ahrendt S."/>
            <person name="Andreopoulos W."/>
            <person name="He G."/>
            <person name="Labutti K."/>
            <person name="Lipzen A."/>
            <person name="Ng V."/>
            <person name="Sandor L."/>
            <person name="Barry K."/>
            <person name="Martinez A.T."/>
            <person name="Xiao Y."/>
            <person name="Gibbons J.G."/>
            <person name="Terashima K."/>
            <person name="Hibbett D.S."/>
            <person name="Grigoriev I.V."/>
        </authorList>
    </citation>
    <scope>NUCLEOTIDE SEQUENCE</scope>
    <source>
        <strain evidence="8">TFB9207</strain>
    </source>
</reference>
<comment type="caution">
    <text evidence="8">The sequence shown here is derived from an EMBL/GenBank/DDBJ whole genome shotgun (WGS) entry which is preliminary data.</text>
</comment>
<keyword evidence="5 7" id="KW-1133">Transmembrane helix</keyword>
<protein>
    <recommendedName>
        <fullName evidence="7">Post-GPI attachment to proteins factor 3</fullName>
    </recommendedName>
</protein>
<sequence>MRQTFTLALLAITLRTAYASAGDRAHEFQRCMFICDNRECKVPSPTPLPLPLRLTRWTCLDNCKYSCMHDVTSNLIAAGKRPLQYYGKWPFVRVAGMQEPCSVLFSLLNLWVHVQGYSWIKKRIPHTHPLKRYYLIWSMASMNTWIWSAVFHTRDTPLTEKLDYFSAALTILTALYFTAIRFFHLYPPSPRDSPDPSKIMAFKAWTTICVTVFVGHILYLSLPPRFDYRYNIIFNLVTGLTHNALWLLYSLPSSMSFLRRFPNRPKTYRPRRLANKAAILVILTTLATALELFDFPPWRKAIDAHSLWHLATVPIAYAWYGFLIFDASDPSWKEIQ</sequence>
<evidence type="ECO:0000313" key="8">
    <source>
        <dbReference type="EMBL" id="KAJ3840705.1"/>
    </source>
</evidence>
<accession>A0AA38UGV8</accession>
<dbReference type="Proteomes" id="UP001163846">
    <property type="component" value="Unassembled WGS sequence"/>
</dbReference>
<feature type="transmembrane region" description="Helical" evidence="7">
    <location>
        <begin position="228"/>
        <end position="252"/>
    </location>
</feature>
<feature type="transmembrane region" description="Helical" evidence="7">
    <location>
        <begin position="132"/>
        <end position="152"/>
    </location>
</feature>
<name>A0AA38UGV8_9AGAR</name>
<dbReference type="GO" id="GO:0016788">
    <property type="term" value="F:hydrolase activity, acting on ester bonds"/>
    <property type="evidence" value="ECO:0007669"/>
    <property type="project" value="TreeGrafter"/>
</dbReference>
<evidence type="ECO:0000256" key="6">
    <source>
        <dbReference type="ARBA" id="ARBA00023136"/>
    </source>
</evidence>
<evidence type="ECO:0000256" key="1">
    <source>
        <dbReference type="ARBA" id="ARBA00004127"/>
    </source>
</evidence>
<keyword evidence="7" id="KW-0256">Endoplasmic reticulum</keyword>
<comment type="caution">
    <text evidence="7">Lacks conserved residue(s) required for the propagation of feature annotation.</text>
</comment>
<evidence type="ECO:0000256" key="7">
    <source>
        <dbReference type="RuleBase" id="RU365066"/>
    </source>
</evidence>
<feature type="transmembrane region" description="Helical" evidence="7">
    <location>
        <begin position="273"/>
        <end position="293"/>
    </location>
</feature>
<dbReference type="GO" id="GO:0006506">
    <property type="term" value="P:GPI anchor biosynthetic process"/>
    <property type="evidence" value="ECO:0007669"/>
    <property type="project" value="UniProtKB-KW"/>
</dbReference>
<dbReference type="AlphaFoldDB" id="A0AA38UGV8"/>
<dbReference type="PANTHER" id="PTHR13148">
    <property type="entry name" value="PER1-RELATED"/>
    <property type="match status" value="1"/>
</dbReference>
<feature type="transmembrane region" description="Helical" evidence="7">
    <location>
        <begin position="305"/>
        <end position="325"/>
    </location>
</feature>
<evidence type="ECO:0000313" key="9">
    <source>
        <dbReference type="Proteomes" id="UP001163846"/>
    </source>
</evidence>
<feature type="transmembrane region" description="Helical" evidence="7">
    <location>
        <begin position="204"/>
        <end position="222"/>
    </location>
</feature>
<dbReference type="InterPro" id="IPR007217">
    <property type="entry name" value="Per1-like"/>
</dbReference>
<dbReference type="GO" id="GO:0005789">
    <property type="term" value="C:endoplasmic reticulum membrane"/>
    <property type="evidence" value="ECO:0007669"/>
    <property type="project" value="UniProtKB-SubCell"/>
</dbReference>
<organism evidence="8 9">
    <name type="scientific">Lentinula raphanica</name>
    <dbReference type="NCBI Taxonomy" id="153919"/>
    <lineage>
        <taxon>Eukaryota</taxon>
        <taxon>Fungi</taxon>
        <taxon>Dikarya</taxon>
        <taxon>Basidiomycota</taxon>
        <taxon>Agaricomycotina</taxon>
        <taxon>Agaricomycetes</taxon>
        <taxon>Agaricomycetidae</taxon>
        <taxon>Agaricales</taxon>
        <taxon>Marasmiineae</taxon>
        <taxon>Omphalotaceae</taxon>
        <taxon>Lentinula</taxon>
    </lineage>
</organism>